<keyword evidence="10" id="KW-0472">Membrane</keyword>
<dbReference type="OrthoDB" id="1470350at2759"/>
<comment type="similarity">
    <text evidence="2 9">Belongs to the cytochrome P450 family.</text>
</comment>
<dbReference type="Pfam" id="PF00067">
    <property type="entry name" value="p450"/>
    <property type="match status" value="1"/>
</dbReference>
<evidence type="ECO:0000256" key="9">
    <source>
        <dbReference type="RuleBase" id="RU000461"/>
    </source>
</evidence>
<proteinExistence type="inferred from homology"/>
<dbReference type="AlphaFoldDB" id="A0A0C9TBP4"/>
<keyword evidence="6 8" id="KW-0408">Iron</keyword>
<evidence type="ECO:0000256" key="4">
    <source>
        <dbReference type="ARBA" id="ARBA00022723"/>
    </source>
</evidence>
<dbReference type="InterPro" id="IPR002401">
    <property type="entry name" value="Cyt_P450_E_grp-I"/>
</dbReference>
<dbReference type="InterPro" id="IPR017972">
    <property type="entry name" value="Cyt_P450_CS"/>
</dbReference>
<feature type="binding site" description="axial binding residue" evidence="8">
    <location>
        <position position="518"/>
    </location>
    <ligand>
        <name>heme</name>
        <dbReference type="ChEBI" id="CHEBI:30413"/>
    </ligand>
    <ligandPart>
        <name>Fe</name>
        <dbReference type="ChEBI" id="CHEBI:18248"/>
    </ligandPart>
</feature>
<evidence type="ECO:0000256" key="10">
    <source>
        <dbReference type="SAM" id="Phobius"/>
    </source>
</evidence>
<dbReference type="PANTHER" id="PTHR24287:SF1">
    <property type="entry name" value="P450, PUTATIVE (EUROFUNG)-RELATED"/>
    <property type="match status" value="1"/>
</dbReference>
<dbReference type="Proteomes" id="UP000053647">
    <property type="component" value="Unassembled WGS sequence"/>
</dbReference>
<dbReference type="PRINTS" id="PR00463">
    <property type="entry name" value="EP450I"/>
</dbReference>
<name>A0A0C9TBP4_PAXIN</name>
<evidence type="ECO:0000313" key="12">
    <source>
        <dbReference type="Proteomes" id="UP000053647"/>
    </source>
</evidence>
<accession>A0A0C9TBP4</accession>
<dbReference type="HOGENOM" id="CLU_001570_27_0_1"/>
<evidence type="ECO:0000256" key="8">
    <source>
        <dbReference type="PIRSR" id="PIRSR602401-1"/>
    </source>
</evidence>
<evidence type="ECO:0008006" key="13">
    <source>
        <dbReference type="Google" id="ProtNLM"/>
    </source>
</evidence>
<keyword evidence="4 8" id="KW-0479">Metal-binding</keyword>
<evidence type="ECO:0000256" key="7">
    <source>
        <dbReference type="ARBA" id="ARBA00023033"/>
    </source>
</evidence>
<dbReference type="Gene3D" id="1.10.630.10">
    <property type="entry name" value="Cytochrome P450"/>
    <property type="match status" value="1"/>
</dbReference>
<keyword evidence="10" id="KW-0812">Transmembrane</keyword>
<evidence type="ECO:0000256" key="1">
    <source>
        <dbReference type="ARBA" id="ARBA00001971"/>
    </source>
</evidence>
<protein>
    <recommendedName>
        <fullName evidence="13">Cytochrome P450</fullName>
    </recommendedName>
</protein>
<keyword evidence="7 9" id="KW-0503">Monooxygenase</keyword>
<comment type="cofactor">
    <cofactor evidence="1 8">
        <name>heme</name>
        <dbReference type="ChEBI" id="CHEBI:30413"/>
    </cofactor>
</comment>
<keyword evidence="3 8" id="KW-0349">Heme</keyword>
<dbReference type="GO" id="GO:0020037">
    <property type="term" value="F:heme binding"/>
    <property type="evidence" value="ECO:0007669"/>
    <property type="project" value="InterPro"/>
</dbReference>
<feature type="transmembrane region" description="Helical" evidence="10">
    <location>
        <begin position="41"/>
        <end position="61"/>
    </location>
</feature>
<reference evidence="11 12" key="1">
    <citation type="submission" date="2014-06" db="EMBL/GenBank/DDBJ databases">
        <authorList>
            <consortium name="DOE Joint Genome Institute"/>
            <person name="Kuo A."/>
            <person name="Kohler A."/>
            <person name="Nagy L.G."/>
            <person name="Floudas D."/>
            <person name="Copeland A."/>
            <person name="Barry K.W."/>
            <person name="Cichocki N."/>
            <person name="Veneault-Fourrey C."/>
            <person name="LaButti K."/>
            <person name="Lindquist E.A."/>
            <person name="Lipzen A."/>
            <person name="Lundell T."/>
            <person name="Morin E."/>
            <person name="Murat C."/>
            <person name="Sun H."/>
            <person name="Tunlid A."/>
            <person name="Henrissat B."/>
            <person name="Grigoriev I.V."/>
            <person name="Hibbett D.S."/>
            <person name="Martin F."/>
            <person name="Nordberg H.P."/>
            <person name="Cantor M.N."/>
            <person name="Hua S.X."/>
        </authorList>
    </citation>
    <scope>NUCLEOTIDE SEQUENCE [LARGE SCALE GENOMIC DNA]</scope>
    <source>
        <strain evidence="11 12">ATCC 200175</strain>
    </source>
</reference>
<keyword evidence="5 9" id="KW-0560">Oxidoreductase</keyword>
<evidence type="ECO:0000313" key="11">
    <source>
        <dbReference type="EMBL" id="KIJ13010.1"/>
    </source>
</evidence>
<dbReference type="GO" id="GO:0005506">
    <property type="term" value="F:iron ion binding"/>
    <property type="evidence" value="ECO:0007669"/>
    <property type="project" value="InterPro"/>
</dbReference>
<organism evidence="11 12">
    <name type="scientific">Paxillus involutus ATCC 200175</name>
    <dbReference type="NCBI Taxonomy" id="664439"/>
    <lineage>
        <taxon>Eukaryota</taxon>
        <taxon>Fungi</taxon>
        <taxon>Dikarya</taxon>
        <taxon>Basidiomycota</taxon>
        <taxon>Agaricomycotina</taxon>
        <taxon>Agaricomycetes</taxon>
        <taxon>Agaricomycetidae</taxon>
        <taxon>Boletales</taxon>
        <taxon>Paxilineae</taxon>
        <taxon>Paxillaceae</taxon>
        <taxon>Paxillus</taxon>
    </lineage>
</organism>
<evidence type="ECO:0000256" key="3">
    <source>
        <dbReference type="ARBA" id="ARBA00022617"/>
    </source>
</evidence>
<sequence length="594" mass="67325">MKLTPGVAYLGRWATSTVLPAIGVFLLLTRILAFAGISFSAAWLCTILAVGFPLSFSLYILSQEESKRRRAAALGARLLPQTRGHWPGNADALWDLISRTEIDYIGTRFPGAAFVDQIKIHGPVFNMRMLWEDAIITTEPQHIKTILATDFANYVKGNRLKAAADDVLGDGVFNSDGETWRLHRTMTRPFFSIDRISHFDIFDRHAETVVGLMKQRFCVGLAIDFQDLASRFTLDAATEFLLGHCLNTLAAGIPYPYNVPNPKPLSTESNTAQDFAAAFTVAQQWVVRRSVIGQTWPLFELLEDRTRKPMEVVDAFLMPILKDAIEKHKVSQGFQETAEESEDGTLLDHLIRQTMDIKVLKDEILNILLAGRDTTASTLTSAVYLMALHPDVLRRLREEILEKVGLTRRPTYSDIRDMKYLRAVLNETLRLFPAVPFNVRESVKDTTWESPNPDEKPFFVPGASALTYSVLLMHRRTDLWGPDALEFDPDRFIDERLHKYLVPNPFIFLPFNAGPRICLGQQFAYSEMSFMLIRLLQNFSFISLSPESQDPSNRPPVSWKNGEGRQAVEQFHPKFHLTLYAKGGMWVKMEPVEV</sequence>
<evidence type="ECO:0000256" key="5">
    <source>
        <dbReference type="ARBA" id="ARBA00023002"/>
    </source>
</evidence>
<evidence type="ECO:0000256" key="6">
    <source>
        <dbReference type="ARBA" id="ARBA00023004"/>
    </source>
</evidence>
<dbReference type="InterPro" id="IPR047146">
    <property type="entry name" value="Cyt_P450_E_CYP52_fungi"/>
</dbReference>
<dbReference type="PRINTS" id="PR00385">
    <property type="entry name" value="P450"/>
</dbReference>
<dbReference type="GO" id="GO:0016705">
    <property type="term" value="F:oxidoreductase activity, acting on paired donors, with incorporation or reduction of molecular oxygen"/>
    <property type="evidence" value="ECO:0007669"/>
    <property type="project" value="InterPro"/>
</dbReference>
<feature type="transmembrane region" description="Helical" evidence="10">
    <location>
        <begin position="12"/>
        <end position="35"/>
    </location>
</feature>
<keyword evidence="10" id="KW-1133">Transmembrane helix</keyword>
<dbReference type="EMBL" id="KN819357">
    <property type="protein sequence ID" value="KIJ13010.1"/>
    <property type="molecule type" value="Genomic_DNA"/>
</dbReference>
<dbReference type="PANTHER" id="PTHR24287">
    <property type="entry name" value="P450, PUTATIVE (EUROFUNG)-RELATED"/>
    <property type="match status" value="1"/>
</dbReference>
<dbReference type="InterPro" id="IPR001128">
    <property type="entry name" value="Cyt_P450"/>
</dbReference>
<dbReference type="PROSITE" id="PS00086">
    <property type="entry name" value="CYTOCHROME_P450"/>
    <property type="match status" value="1"/>
</dbReference>
<gene>
    <name evidence="11" type="ORF">PAXINDRAFT_81996</name>
</gene>
<dbReference type="GO" id="GO:0004497">
    <property type="term" value="F:monooxygenase activity"/>
    <property type="evidence" value="ECO:0007669"/>
    <property type="project" value="UniProtKB-KW"/>
</dbReference>
<dbReference type="InterPro" id="IPR036396">
    <property type="entry name" value="Cyt_P450_sf"/>
</dbReference>
<dbReference type="CDD" id="cd11063">
    <property type="entry name" value="CYP52"/>
    <property type="match status" value="1"/>
</dbReference>
<reference evidence="12" key="2">
    <citation type="submission" date="2015-01" db="EMBL/GenBank/DDBJ databases">
        <title>Evolutionary Origins and Diversification of the Mycorrhizal Mutualists.</title>
        <authorList>
            <consortium name="DOE Joint Genome Institute"/>
            <consortium name="Mycorrhizal Genomics Consortium"/>
            <person name="Kohler A."/>
            <person name="Kuo A."/>
            <person name="Nagy L.G."/>
            <person name="Floudas D."/>
            <person name="Copeland A."/>
            <person name="Barry K.W."/>
            <person name="Cichocki N."/>
            <person name="Veneault-Fourrey C."/>
            <person name="LaButti K."/>
            <person name="Lindquist E.A."/>
            <person name="Lipzen A."/>
            <person name="Lundell T."/>
            <person name="Morin E."/>
            <person name="Murat C."/>
            <person name="Riley R."/>
            <person name="Ohm R."/>
            <person name="Sun H."/>
            <person name="Tunlid A."/>
            <person name="Henrissat B."/>
            <person name="Grigoriev I.V."/>
            <person name="Hibbett D.S."/>
            <person name="Martin F."/>
        </authorList>
    </citation>
    <scope>NUCLEOTIDE SEQUENCE [LARGE SCALE GENOMIC DNA]</scope>
    <source>
        <strain evidence="12">ATCC 200175</strain>
    </source>
</reference>
<evidence type="ECO:0000256" key="2">
    <source>
        <dbReference type="ARBA" id="ARBA00010617"/>
    </source>
</evidence>
<keyword evidence="12" id="KW-1185">Reference proteome</keyword>
<dbReference type="SUPFAM" id="SSF48264">
    <property type="entry name" value="Cytochrome P450"/>
    <property type="match status" value="1"/>
</dbReference>